<accession>A0A1G7UE36</accession>
<dbReference type="SUPFAM" id="SSF51569">
    <property type="entry name" value="Aldolase"/>
    <property type="match status" value="1"/>
</dbReference>
<comment type="pathway">
    <text evidence="1">Carbohydrate acid metabolism.</text>
</comment>
<reference evidence="6 7" key="1">
    <citation type="submission" date="2016-10" db="EMBL/GenBank/DDBJ databases">
        <authorList>
            <person name="de Groot N.N."/>
        </authorList>
    </citation>
    <scope>NUCLEOTIDE SEQUENCE [LARGE SCALE GENOMIC DNA]</scope>
    <source>
        <strain evidence="6 7">ATCC BAA-466</strain>
    </source>
</reference>
<keyword evidence="4" id="KW-0456">Lyase</keyword>
<evidence type="ECO:0000313" key="6">
    <source>
        <dbReference type="EMBL" id="SDG45598.1"/>
    </source>
</evidence>
<dbReference type="STRING" id="120956.SAMN05421791_10959"/>
<dbReference type="PROSITE" id="PS00160">
    <property type="entry name" value="ALDOLASE_KDPG_KHG_2"/>
    <property type="match status" value="1"/>
</dbReference>
<keyword evidence="7" id="KW-1185">Reference proteome</keyword>
<protein>
    <submittedName>
        <fullName evidence="6">2-dehydro-3-deoxyphosphogluconate aldolase / (4S)-4-hydroxy-2-oxoglutarate aldolase</fullName>
    </submittedName>
</protein>
<dbReference type="NCBIfam" id="TIGR01182">
    <property type="entry name" value="eda"/>
    <property type="match status" value="1"/>
</dbReference>
<proteinExistence type="inferred from homology"/>
<keyword evidence="5" id="KW-0119">Carbohydrate metabolism</keyword>
<dbReference type="InterPro" id="IPR000887">
    <property type="entry name" value="Aldlse_KDPG_KHG"/>
</dbReference>
<organism evidence="6 7">
    <name type="scientific">Facklamia miroungae</name>
    <dbReference type="NCBI Taxonomy" id="120956"/>
    <lineage>
        <taxon>Bacteria</taxon>
        <taxon>Bacillati</taxon>
        <taxon>Bacillota</taxon>
        <taxon>Bacilli</taxon>
        <taxon>Lactobacillales</taxon>
        <taxon>Aerococcaceae</taxon>
        <taxon>Facklamia</taxon>
    </lineage>
</organism>
<comment type="subunit">
    <text evidence="3">Homotrimer.</text>
</comment>
<dbReference type="PANTHER" id="PTHR30246">
    <property type="entry name" value="2-KETO-3-DEOXY-6-PHOSPHOGLUCONATE ALDOLASE"/>
    <property type="match status" value="1"/>
</dbReference>
<evidence type="ECO:0000313" key="7">
    <source>
        <dbReference type="Proteomes" id="UP000199708"/>
    </source>
</evidence>
<dbReference type="RefSeq" id="WP_090290305.1">
    <property type="nucleotide sequence ID" value="NZ_FNCK01000009.1"/>
</dbReference>
<dbReference type="GO" id="GO:0016829">
    <property type="term" value="F:lyase activity"/>
    <property type="evidence" value="ECO:0007669"/>
    <property type="project" value="UniProtKB-KW"/>
</dbReference>
<dbReference type="EMBL" id="FNCK01000009">
    <property type="protein sequence ID" value="SDG45598.1"/>
    <property type="molecule type" value="Genomic_DNA"/>
</dbReference>
<dbReference type="OrthoDB" id="9802667at2"/>
<dbReference type="PANTHER" id="PTHR30246:SF1">
    <property type="entry name" value="2-DEHYDRO-3-DEOXY-6-PHOSPHOGALACTONATE ALDOLASE-RELATED"/>
    <property type="match status" value="1"/>
</dbReference>
<evidence type="ECO:0000256" key="3">
    <source>
        <dbReference type="ARBA" id="ARBA00011233"/>
    </source>
</evidence>
<evidence type="ECO:0000256" key="2">
    <source>
        <dbReference type="ARBA" id="ARBA00006906"/>
    </source>
</evidence>
<evidence type="ECO:0000256" key="1">
    <source>
        <dbReference type="ARBA" id="ARBA00004761"/>
    </source>
</evidence>
<dbReference type="Gene3D" id="3.20.20.70">
    <property type="entry name" value="Aldolase class I"/>
    <property type="match status" value="1"/>
</dbReference>
<evidence type="ECO:0000256" key="5">
    <source>
        <dbReference type="ARBA" id="ARBA00023277"/>
    </source>
</evidence>
<evidence type="ECO:0000256" key="4">
    <source>
        <dbReference type="ARBA" id="ARBA00023239"/>
    </source>
</evidence>
<name>A0A1G7UE36_9LACT</name>
<dbReference type="Proteomes" id="UP000199708">
    <property type="component" value="Unassembled WGS sequence"/>
</dbReference>
<dbReference type="InterPro" id="IPR031338">
    <property type="entry name" value="KDPG/KHG_AS_2"/>
</dbReference>
<dbReference type="InterPro" id="IPR013785">
    <property type="entry name" value="Aldolase_TIM"/>
</dbReference>
<sequence length="219" mass="23906">MRVNSNHELYHKIEKVKLLPLYTATDLDYLNLLEEILLKNNVPVVEVTYRSDLTGQAINQLARSGKLIVGAGTVRSLDQAKEAVKNGAKFIVSPAVIPAVIKFGIEQNIPVFPGVSTANDIQRATEFGINVVKFFPANISGGLKAINSLSGPYFDIQFLPTGGINLENYLEYLANDHVIAVGGSFIISESILKEENGQKADQALAKIVQSIRAIEDQKQ</sequence>
<dbReference type="AlphaFoldDB" id="A0A1G7UE36"/>
<dbReference type="CDD" id="cd00452">
    <property type="entry name" value="KDPG_aldolase"/>
    <property type="match status" value="1"/>
</dbReference>
<gene>
    <name evidence="6" type="ORF">SAMN05421791_10959</name>
</gene>
<dbReference type="Pfam" id="PF01081">
    <property type="entry name" value="Aldolase"/>
    <property type="match status" value="1"/>
</dbReference>
<comment type="similarity">
    <text evidence="2">Belongs to the KHG/KDPG aldolase family.</text>
</comment>